<dbReference type="InterPro" id="IPR007892">
    <property type="entry name" value="CHASE4"/>
</dbReference>
<dbReference type="InterPro" id="IPR043128">
    <property type="entry name" value="Rev_trsase/Diguanyl_cyclase"/>
</dbReference>
<keyword evidence="3" id="KW-0472">Membrane</keyword>
<feature type="domain" description="GGDEF" evidence="6">
    <location>
        <begin position="451"/>
        <end position="584"/>
    </location>
</feature>
<gene>
    <name evidence="7" type="ORF">APT59_05795</name>
</gene>
<dbReference type="InterPro" id="IPR000014">
    <property type="entry name" value="PAS"/>
</dbReference>
<name>A0A0U4WNY0_9PSED</name>
<protein>
    <submittedName>
        <fullName evidence="7">Diguanylate phosphodiesterase</fullName>
    </submittedName>
</protein>
<dbReference type="RefSeq" id="WP_059313988.1">
    <property type="nucleotide sequence ID" value="NZ_CP013987.1"/>
</dbReference>
<dbReference type="CDD" id="cd01949">
    <property type="entry name" value="GGDEF"/>
    <property type="match status" value="1"/>
</dbReference>
<dbReference type="Proteomes" id="UP000064137">
    <property type="component" value="Chromosome"/>
</dbReference>
<dbReference type="Gene3D" id="3.30.70.270">
    <property type="match status" value="1"/>
</dbReference>
<organism evidence="7 8">
    <name type="scientific">Pseudomonas oryzihabitans</name>
    <dbReference type="NCBI Taxonomy" id="47885"/>
    <lineage>
        <taxon>Bacteria</taxon>
        <taxon>Pseudomonadati</taxon>
        <taxon>Pseudomonadota</taxon>
        <taxon>Gammaproteobacteria</taxon>
        <taxon>Pseudomonadales</taxon>
        <taxon>Pseudomonadaceae</taxon>
        <taxon>Pseudomonas</taxon>
    </lineage>
</organism>
<dbReference type="SMART" id="SM00267">
    <property type="entry name" value="GGDEF"/>
    <property type="match status" value="1"/>
</dbReference>
<sequence>MSSTPIATRRSHALLLRLFPVICALPILLGIGCYLLIKTASSQDADVQQRARTYITRTLEQVENEIGHNIINYAKWGEAYKHLHLKVDRFWANEERNVGDIPYELYGYNGVFVLDPQDRTVYAVIDGQPTERTAAQWLEGDLTALLAATRKRPGETESLVRILSVGGVPALVAAATITPGASYGVTPGAGVPSVMLFVNVLDPATLAHLSDTYGLPTLQASRLPLPDHESLRPLDSPLLLNWQPPRPGAQLLRRTLPVFLAGVLLLGLVLALLIRHALNSARQLDQQFDALVASQTELSRSERRFRELAEAASDWLWESDAEGRIAYLSERFARITGHAPGSWLGRPLAELFSTETTSLADWLLDNARHLDERQVLRCHYRDRLGHSRVCEITARPLPKGAGFRGTASDITAAVNAQAEIEHLSQHDSLTGLANRLQLQHYLAAQLAQPSTPLTLLSLDLDRFKPINDSLGHAAGDRVLQEIARRLQASLRPGGLVARLGGDEFIVVLLGHLDATTVDQICARLVTAIARPILLEEQTVSVGTSIGIAQAPGQADQVEELLRLADIALYQAKAAGRNGWCFHAPAMDAELSQRRDLEQELRQALARDQLRLSYLPRRSVADGALCGVEVQVQWAHPVRGLLPPDAFLPLAEELGLGASLGLWLLEGACRSAATWPLPLKLVVSLSPRQFAAAGELLEAVAQTVQATGLAAERLELQLPDTLLHADCDQQLDHLQALKALGVRLSLADFGRGLTAFEALRQPWLDGISLDSRVITHLERQHADAAIAQALIGLGRTLGLKVAATDVETPGQLHWLQAQHCDEVQGALVGHALSASELTALLDTELRAG</sequence>
<dbReference type="GO" id="GO:0003824">
    <property type="term" value="F:catalytic activity"/>
    <property type="evidence" value="ECO:0007669"/>
    <property type="project" value="UniProtKB-ARBA"/>
</dbReference>
<evidence type="ECO:0000259" key="5">
    <source>
        <dbReference type="PROSITE" id="PS50883"/>
    </source>
</evidence>
<dbReference type="Pfam" id="PF05228">
    <property type="entry name" value="CHASE4"/>
    <property type="match status" value="1"/>
</dbReference>
<dbReference type="SMART" id="SM00052">
    <property type="entry name" value="EAL"/>
    <property type="match status" value="1"/>
</dbReference>
<dbReference type="InterPro" id="IPR001633">
    <property type="entry name" value="EAL_dom"/>
</dbReference>
<dbReference type="SUPFAM" id="SSF141868">
    <property type="entry name" value="EAL domain-like"/>
    <property type="match status" value="1"/>
</dbReference>
<dbReference type="PROSITE" id="PS50883">
    <property type="entry name" value="EAL"/>
    <property type="match status" value="1"/>
</dbReference>
<evidence type="ECO:0000313" key="8">
    <source>
        <dbReference type="Proteomes" id="UP000064137"/>
    </source>
</evidence>
<accession>A0A0U4WNY0</accession>
<dbReference type="InterPro" id="IPR029787">
    <property type="entry name" value="Nucleotide_cyclase"/>
</dbReference>
<comment type="subcellular location">
    <subcellularLocation>
        <location evidence="2">Cell inner membrane</location>
    </subcellularLocation>
</comment>
<dbReference type="InterPro" id="IPR013767">
    <property type="entry name" value="PAS_fold"/>
</dbReference>
<dbReference type="GO" id="GO:0005886">
    <property type="term" value="C:plasma membrane"/>
    <property type="evidence" value="ECO:0007669"/>
    <property type="project" value="UniProtKB-SubCell"/>
</dbReference>
<dbReference type="SUPFAM" id="SSF55785">
    <property type="entry name" value="PYP-like sensor domain (PAS domain)"/>
    <property type="match status" value="1"/>
</dbReference>
<dbReference type="KEGG" id="por:APT59_05795"/>
<dbReference type="GO" id="GO:0006355">
    <property type="term" value="P:regulation of DNA-templated transcription"/>
    <property type="evidence" value="ECO:0007669"/>
    <property type="project" value="InterPro"/>
</dbReference>
<feature type="domain" description="PAS" evidence="4">
    <location>
        <begin position="301"/>
        <end position="355"/>
    </location>
</feature>
<evidence type="ECO:0000313" key="7">
    <source>
        <dbReference type="EMBL" id="ALZ83741.1"/>
    </source>
</evidence>
<keyword evidence="3" id="KW-1133">Transmembrane helix</keyword>
<dbReference type="NCBIfam" id="TIGR00229">
    <property type="entry name" value="sensory_box"/>
    <property type="match status" value="1"/>
</dbReference>
<dbReference type="Pfam" id="PF00989">
    <property type="entry name" value="PAS"/>
    <property type="match status" value="1"/>
</dbReference>
<dbReference type="InterPro" id="IPR052155">
    <property type="entry name" value="Biofilm_reg_signaling"/>
</dbReference>
<reference evidence="7 8" key="1">
    <citation type="submission" date="2016-01" db="EMBL/GenBank/DDBJ databases">
        <title>Annotation of Pseudomonas oryzihabitans USDA-ARS-USMARC-56511.</title>
        <authorList>
            <person name="Harhay G.P."/>
            <person name="Harhay D.M."/>
            <person name="Smith T.P.L."/>
            <person name="Bono J.L."/>
            <person name="Heaton M.P."/>
            <person name="Clawson M.L."/>
            <person name="Chitko-Mckown C.G."/>
            <person name="Capik S.F."/>
            <person name="DeDonder K.D."/>
            <person name="Apley M.D."/>
            <person name="Lubbers B.V."/>
            <person name="White B.J."/>
            <person name="Larson R.L."/>
        </authorList>
    </citation>
    <scope>NUCLEOTIDE SEQUENCE [LARGE SCALE GENOMIC DNA]</scope>
    <source>
        <strain evidence="7 8">USDA-ARS-USMARC-56511</strain>
    </source>
</reference>
<dbReference type="PROSITE" id="PS50112">
    <property type="entry name" value="PAS"/>
    <property type="match status" value="1"/>
</dbReference>
<dbReference type="CDD" id="cd01948">
    <property type="entry name" value="EAL"/>
    <property type="match status" value="1"/>
</dbReference>
<dbReference type="OrthoDB" id="9804951at2"/>
<evidence type="ECO:0000256" key="2">
    <source>
        <dbReference type="ARBA" id="ARBA00004533"/>
    </source>
</evidence>
<feature type="domain" description="EAL" evidence="5">
    <location>
        <begin position="593"/>
        <end position="844"/>
    </location>
</feature>
<keyword evidence="3" id="KW-0812">Transmembrane</keyword>
<feature type="transmembrane region" description="Helical" evidence="3">
    <location>
        <begin position="256"/>
        <end position="278"/>
    </location>
</feature>
<dbReference type="CDD" id="cd00130">
    <property type="entry name" value="PAS"/>
    <property type="match status" value="1"/>
</dbReference>
<dbReference type="EMBL" id="CP013987">
    <property type="protein sequence ID" value="ALZ83741.1"/>
    <property type="molecule type" value="Genomic_DNA"/>
</dbReference>
<dbReference type="Gene3D" id="3.30.450.20">
    <property type="entry name" value="PAS domain"/>
    <property type="match status" value="1"/>
</dbReference>
<dbReference type="Pfam" id="PF00990">
    <property type="entry name" value="GGDEF"/>
    <property type="match status" value="1"/>
</dbReference>
<dbReference type="PANTHER" id="PTHR44757">
    <property type="entry name" value="DIGUANYLATE CYCLASE DGCP"/>
    <property type="match status" value="1"/>
</dbReference>
<proteinExistence type="predicted"/>
<dbReference type="FunFam" id="3.30.70.270:FF:000001">
    <property type="entry name" value="Diguanylate cyclase domain protein"/>
    <property type="match status" value="1"/>
</dbReference>
<dbReference type="InterPro" id="IPR035919">
    <property type="entry name" value="EAL_sf"/>
</dbReference>
<comment type="cofactor">
    <cofactor evidence="1">
        <name>Mg(2+)</name>
        <dbReference type="ChEBI" id="CHEBI:18420"/>
    </cofactor>
</comment>
<evidence type="ECO:0000259" key="6">
    <source>
        <dbReference type="PROSITE" id="PS50887"/>
    </source>
</evidence>
<dbReference type="SMART" id="SM00091">
    <property type="entry name" value="PAS"/>
    <property type="match status" value="1"/>
</dbReference>
<dbReference type="PROSITE" id="PS50887">
    <property type="entry name" value="GGDEF"/>
    <property type="match status" value="1"/>
</dbReference>
<feature type="transmembrane region" description="Helical" evidence="3">
    <location>
        <begin position="14"/>
        <end position="37"/>
    </location>
</feature>
<evidence type="ECO:0000256" key="1">
    <source>
        <dbReference type="ARBA" id="ARBA00001946"/>
    </source>
</evidence>
<evidence type="ECO:0000259" key="4">
    <source>
        <dbReference type="PROSITE" id="PS50112"/>
    </source>
</evidence>
<dbReference type="AlphaFoldDB" id="A0A0U4WNY0"/>
<dbReference type="InterPro" id="IPR000160">
    <property type="entry name" value="GGDEF_dom"/>
</dbReference>
<dbReference type="Pfam" id="PF00563">
    <property type="entry name" value="EAL"/>
    <property type="match status" value="1"/>
</dbReference>
<dbReference type="InterPro" id="IPR035965">
    <property type="entry name" value="PAS-like_dom_sf"/>
</dbReference>
<dbReference type="PANTHER" id="PTHR44757:SF10">
    <property type="entry name" value="MEMBRANE PROTEIN"/>
    <property type="match status" value="1"/>
</dbReference>
<evidence type="ECO:0000256" key="3">
    <source>
        <dbReference type="SAM" id="Phobius"/>
    </source>
</evidence>
<dbReference type="NCBIfam" id="TIGR00254">
    <property type="entry name" value="GGDEF"/>
    <property type="match status" value="1"/>
</dbReference>
<dbReference type="Gene3D" id="3.20.20.450">
    <property type="entry name" value="EAL domain"/>
    <property type="match status" value="1"/>
</dbReference>
<dbReference type="SUPFAM" id="SSF55073">
    <property type="entry name" value="Nucleotide cyclase"/>
    <property type="match status" value="1"/>
</dbReference>